<keyword evidence="1" id="KW-0732">Signal</keyword>
<dbReference type="Proteomes" id="UP000053660">
    <property type="component" value="Unassembled WGS sequence"/>
</dbReference>
<proteinExistence type="predicted"/>
<dbReference type="EMBL" id="KN605166">
    <property type="protein sequence ID" value="KHJ79408.1"/>
    <property type="molecule type" value="Genomic_DNA"/>
</dbReference>
<evidence type="ECO:0008006" key="4">
    <source>
        <dbReference type="Google" id="ProtNLM"/>
    </source>
</evidence>
<organism evidence="2 3">
    <name type="scientific">Oesophagostomum dentatum</name>
    <name type="common">Nodular worm</name>
    <dbReference type="NCBI Taxonomy" id="61180"/>
    <lineage>
        <taxon>Eukaryota</taxon>
        <taxon>Metazoa</taxon>
        <taxon>Ecdysozoa</taxon>
        <taxon>Nematoda</taxon>
        <taxon>Chromadorea</taxon>
        <taxon>Rhabditida</taxon>
        <taxon>Rhabditina</taxon>
        <taxon>Rhabditomorpha</taxon>
        <taxon>Strongyloidea</taxon>
        <taxon>Strongylidae</taxon>
        <taxon>Oesophagostomum</taxon>
    </lineage>
</organism>
<feature type="signal peptide" evidence="1">
    <location>
        <begin position="1"/>
        <end position="17"/>
    </location>
</feature>
<evidence type="ECO:0000313" key="2">
    <source>
        <dbReference type="EMBL" id="KHJ79408.1"/>
    </source>
</evidence>
<sequence length="91" mass="10481">MRVFLFILLALVVCAEAQLLERIKELFKGKRGKTTPKPILDCGDIDEQECKELRYLGFCTSWYHRPELKGIVTDESIKRTCGKTCNLCNKN</sequence>
<dbReference type="AlphaFoldDB" id="A0A0B1S226"/>
<accession>A0A0B1S226</accession>
<evidence type="ECO:0000256" key="1">
    <source>
        <dbReference type="SAM" id="SignalP"/>
    </source>
</evidence>
<reference evidence="2 3" key="1">
    <citation type="submission" date="2014-03" db="EMBL/GenBank/DDBJ databases">
        <title>Draft genome of the hookworm Oesophagostomum dentatum.</title>
        <authorList>
            <person name="Mitreva M."/>
        </authorList>
    </citation>
    <scope>NUCLEOTIDE SEQUENCE [LARGE SCALE GENOMIC DNA]</scope>
    <source>
        <strain evidence="2 3">OD-Hann</strain>
    </source>
</reference>
<evidence type="ECO:0000313" key="3">
    <source>
        <dbReference type="Proteomes" id="UP000053660"/>
    </source>
</evidence>
<gene>
    <name evidence="2" type="ORF">OESDEN_20946</name>
</gene>
<feature type="chain" id="PRO_5002064272" description="ShKT domain-containing protein" evidence="1">
    <location>
        <begin position="18"/>
        <end position="91"/>
    </location>
</feature>
<protein>
    <recommendedName>
        <fullName evidence="4">ShKT domain-containing protein</fullName>
    </recommendedName>
</protein>
<name>A0A0B1S226_OESDE</name>
<keyword evidence="3" id="KW-1185">Reference proteome</keyword>